<evidence type="ECO:0000313" key="5">
    <source>
        <dbReference type="Proteomes" id="UP001157156"/>
    </source>
</evidence>
<organism evidence="4 5">
    <name type="scientific">Vibrio algivorus</name>
    <dbReference type="NCBI Taxonomy" id="1667024"/>
    <lineage>
        <taxon>Bacteria</taxon>
        <taxon>Pseudomonadati</taxon>
        <taxon>Pseudomonadota</taxon>
        <taxon>Gammaproteobacteria</taxon>
        <taxon>Vibrionales</taxon>
        <taxon>Vibrionaceae</taxon>
        <taxon>Vibrio</taxon>
    </lineage>
</organism>
<sequence>MEKSHQFDNRKVSDLIPYINNARTHSDVQVKQIASSIQEFGFTNPILIDEENGIIAGHGRLLAAELLNIETVPVYILKGLTPVQKKAYVLADNQLALNAGWDEELLAMEIEFLQEADFDIDLLGFDEDFLSFMDSPEQDETESNGRVGSLTERFLISPFSVFNSRIGWWQDRKRAWIELGIQSELGRDDKLSITSLTTNQYTEKNQIEKKLGRKLTIDEYKNEHCTLSKLATTSIFDPVLAEICYEWFCPQGGHIVDPFAGGSVRGVVASRVNRSYSGNDLRAEQVEANRLQAEDICIEPKPQWTIGDSVEIESLIKTKADMIFSCPPYADLEKYSDDVRDLSNMDYHSFIDAYRQIIKACFRMLKDNRFAVFVVGEVRDKKGNYRNFVSDTISAFIDAGFNYYNEAILVNVVGSLPIRVGKQFSQSRKLGKTHQNILVFVKGDGKKAAQACGDVEIHMDEEEAEN</sequence>
<evidence type="ECO:0000256" key="1">
    <source>
        <dbReference type="ARBA" id="ARBA00022603"/>
    </source>
</evidence>
<dbReference type="Pfam" id="PF02195">
    <property type="entry name" value="ParB_N"/>
    <property type="match status" value="1"/>
</dbReference>
<dbReference type="InterPro" id="IPR029063">
    <property type="entry name" value="SAM-dependent_MTases_sf"/>
</dbReference>
<dbReference type="EMBL" id="BSPV01000003">
    <property type="protein sequence ID" value="GLT13892.1"/>
    <property type="molecule type" value="Genomic_DNA"/>
</dbReference>
<evidence type="ECO:0000313" key="4">
    <source>
        <dbReference type="EMBL" id="GLT13892.1"/>
    </source>
</evidence>
<accession>A0ABQ6ELV5</accession>
<gene>
    <name evidence="4" type="ORF">GCM10007931_08660</name>
</gene>
<name>A0ABQ6ELV5_9VIBR</name>
<dbReference type="InterPro" id="IPR002941">
    <property type="entry name" value="DNA_methylase_N4/N6"/>
</dbReference>
<evidence type="ECO:0000259" key="3">
    <source>
        <dbReference type="SMART" id="SM00470"/>
    </source>
</evidence>
<evidence type="ECO:0000256" key="2">
    <source>
        <dbReference type="ARBA" id="ARBA00022679"/>
    </source>
</evidence>
<comment type="caution">
    <text evidence="4">The sequence shown here is derived from an EMBL/GenBank/DDBJ whole genome shotgun (WGS) entry which is preliminary data.</text>
</comment>
<proteinExistence type="predicted"/>
<dbReference type="Proteomes" id="UP001157156">
    <property type="component" value="Unassembled WGS sequence"/>
</dbReference>
<dbReference type="InterPro" id="IPR003115">
    <property type="entry name" value="ParB_N"/>
</dbReference>
<feature type="domain" description="ParB-like N-terminal" evidence="3">
    <location>
        <begin position="8"/>
        <end position="94"/>
    </location>
</feature>
<dbReference type="SUPFAM" id="SSF110849">
    <property type="entry name" value="ParB/Sulfiredoxin"/>
    <property type="match status" value="1"/>
</dbReference>
<dbReference type="PANTHER" id="PTHR33375">
    <property type="entry name" value="CHROMOSOME-PARTITIONING PROTEIN PARB-RELATED"/>
    <property type="match status" value="1"/>
</dbReference>
<dbReference type="SMART" id="SM00470">
    <property type="entry name" value="ParB"/>
    <property type="match status" value="1"/>
</dbReference>
<dbReference type="RefSeq" id="WP_089124267.1">
    <property type="nucleotide sequence ID" value="NZ_BSPV01000003.1"/>
</dbReference>
<protein>
    <recommendedName>
        <fullName evidence="3">ParB-like N-terminal domain-containing protein</fullName>
    </recommendedName>
</protein>
<dbReference type="InterPro" id="IPR050336">
    <property type="entry name" value="Chromosome_partition/occlusion"/>
</dbReference>
<dbReference type="Gene3D" id="3.90.1530.10">
    <property type="entry name" value="Conserved hypothetical protein from pyrococcus furiosus pfu- 392566-001, ParB domain"/>
    <property type="match status" value="1"/>
</dbReference>
<keyword evidence="1" id="KW-0489">Methyltransferase</keyword>
<dbReference type="CDD" id="cd02440">
    <property type="entry name" value="AdoMet_MTases"/>
    <property type="match status" value="1"/>
</dbReference>
<dbReference type="Pfam" id="PF01555">
    <property type="entry name" value="N6_N4_Mtase"/>
    <property type="match status" value="1"/>
</dbReference>
<keyword evidence="2" id="KW-0808">Transferase</keyword>
<dbReference type="InterPro" id="IPR036086">
    <property type="entry name" value="ParB/Sulfiredoxin_sf"/>
</dbReference>
<dbReference type="Gene3D" id="3.40.50.150">
    <property type="entry name" value="Vaccinia Virus protein VP39"/>
    <property type="match status" value="2"/>
</dbReference>
<dbReference type="PANTHER" id="PTHR33375:SF1">
    <property type="entry name" value="CHROMOSOME-PARTITIONING PROTEIN PARB-RELATED"/>
    <property type="match status" value="1"/>
</dbReference>
<reference evidence="5" key="1">
    <citation type="journal article" date="2019" name="Int. J. Syst. Evol. Microbiol.">
        <title>The Global Catalogue of Microorganisms (GCM) 10K type strain sequencing project: providing services to taxonomists for standard genome sequencing and annotation.</title>
        <authorList>
            <consortium name="The Broad Institute Genomics Platform"/>
            <consortium name="The Broad Institute Genome Sequencing Center for Infectious Disease"/>
            <person name="Wu L."/>
            <person name="Ma J."/>
        </authorList>
    </citation>
    <scope>NUCLEOTIDE SEQUENCE [LARGE SCALE GENOMIC DNA]</scope>
    <source>
        <strain evidence="5">NBRC 111146</strain>
    </source>
</reference>
<dbReference type="CDD" id="cd16403">
    <property type="entry name" value="ParB_N_like_MT"/>
    <property type="match status" value="1"/>
</dbReference>
<dbReference type="SUPFAM" id="SSF53335">
    <property type="entry name" value="S-adenosyl-L-methionine-dependent methyltransferases"/>
    <property type="match status" value="2"/>
</dbReference>
<keyword evidence="5" id="KW-1185">Reference proteome</keyword>